<protein>
    <recommendedName>
        <fullName evidence="3">Succinylglutamate desuccinylase</fullName>
    </recommendedName>
</protein>
<reference evidence="1 2" key="1">
    <citation type="submission" date="2018-01" db="EMBL/GenBank/DDBJ databases">
        <title>Complete genome sequence of Salinigranum rubrum GX10T, an extremely halophilic archaeon isolated from a marine solar saltern.</title>
        <authorList>
            <person name="Han S."/>
        </authorList>
    </citation>
    <scope>NUCLEOTIDE SEQUENCE [LARGE SCALE GENOMIC DNA]</scope>
    <source>
        <strain evidence="1 2">GX10</strain>
        <plasmid evidence="2">Plasmid unnamed2</plasmid>
    </source>
</reference>
<dbReference type="Proteomes" id="UP000236584">
    <property type="component" value="Plasmid unnamed2"/>
</dbReference>
<gene>
    <name evidence="1" type="ORF">C2R22_22915</name>
</gene>
<keyword evidence="1" id="KW-0614">Plasmid</keyword>
<dbReference type="KEGG" id="srub:C2R22_22915"/>
<dbReference type="Gene3D" id="3.40.630.10">
    <property type="entry name" value="Zn peptidases"/>
    <property type="match status" value="1"/>
</dbReference>
<sequence>MIINGTSDGPCVFLTAAVHDDELNGVKIIQEVAARYEPYDLHGALVWPGRHEQTTTEFDVIGESPVDQPALRIEHATASLEIKSEPNGQLSIIW</sequence>
<geneLocation type="plasmid" evidence="1">
    <name>unnamed2</name>
</geneLocation>
<accession>A0A2I8VR73</accession>
<dbReference type="AlphaFoldDB" id="A0A2I8VR73"/>
<organism evidence="1 2">
    <name type="scientific">Salinigranum rubrum</name>
    <dbReference type="NCBI Taxonomy" id="755307"/>
    <lineage>
        <taxon>Archaea</taxon>
        <taxon>Methanobacteriati</taxon>
        <taxon>Methanobacteriota</taxon>
        <taxon>Stenosarchaea group</taxon>
        <taxon>Halobacteria</taxon>
        <taxon>Halobacteriales</taxon>
        <taxon>Haloferacaceae</taxon>
        <taxon>Salinigranum</taxon>
    </lineage>
</organism>
<keyword evidence="2" id="KW-1185">Reference proteome</keyword>
<proteinExistence type="predicted"/>
<dbReference type="EMBL" id="CP026311">
    <property type="protein sequence ID" value="AUV84396.1"/>
    <property type="molecule type" value="Genomic_DNA"/>
</dbReference>
<dbReference type="OrthoDB" id="385353at2157"/>
<dbReference type="SUPFAM" id="SSF53187">
    <property type="entry name" value="Zn-dependent exopeptidases"/>
    <property type="match status" value="1"/>
</dbReference>
<evidence type="ECO:0000313" key="1">
    <source>
        <dbReference type="EMBL" id="AUV84396.1"/>
    </source>
</evidence>
<name>A0A2I8VR73_9EURY</name>
<evidence type="ECO:0008006" key="3">
    <source>
        <dbReference type="Google" id="ProtNLM"/>
    </source>
</evidence>
<evidence type="ECO:0000313" key="2">
    <source>
        <dbReference type="Proteomes" id="UP000236584"/>
    </source>
</evidence>